<keyword evidence="3" id="KW-0472">Membrane</keyword>
<feature type="coiled-coil region" evidence="1">
    <location>
        <begin position="130"/>
        <end position="190"/>
    </location>
</feature>
<dbReference type="Proteomes" id="UP000242525">
    <property type="component" value="Unassembled WGS sequence"/>
</dbReference>
<dbReference type="OrthoDB" id="5397628at2759"/>
<protein>
    <submittedName>
        <fullName evidence="4">Uncharacterized protein</fullName>
    </submittedName>
</protein>
<keyword evidence="1" id="KW-0175">Coiled coil</keyword>
<keyword evidence="5" id="KW-1185">Reference proteome</keyword>
<evidence type="ECO:0000313" key="4">
    <source>
        <dbReference type="EMBL" id="CDO57018.1"/>
    </source>
</evidence>
<evidence type="ECO:0000256" key="2">
    <source>
        <dbReference type="SAM" id="MobiDB-lite"/>
    </source>
</evidence>
<keyword evidence="3" id="KW-0812">Transmembrane</keyword>
<evidence type="ECO:0000313" key="5">
    <source>
        <dbReference type="Proteomes" id="UP000242525"/>
    </source>
</evidence>
<dbReference type="EMBL" id="CCBN010000018">
    <property type="protein sequence ID" value="CDO57018.1"/>
    <property type="molecule type" value="Genomic_DNA"/>
</dbReference>
<evidence type="ECO:0000256" key="3">
    <source>
        <dbReference type="SAM" id="Phobius"/>
    </source>
</evidence>
<dbReference type="AlphaFoldDB" id="A0A0J9XHG6"/>
<keyword evidence="3" id="KW-1133">Transmembrane helix</keyword>
<feature type="compositionally biased region" description="Low complexity" evidence="2">
    <location>
        <begin position="41"/>
        <end position="56"/>
    </location>
</feature>
<organism evidence="4 5">
    <name type="scientific">Geotrichum candidum</name>
    <name type="common">Oospora lactis</name>
    <name type="synonym">Dipodascus geotrichum</name>
    <dbReference type="NCBI Taxonomy" id="1173061"/>
    <lineage>
        <taxon>Eukaryota</taxon>
        <taxon>Fungi</taxon>
        <taxon>Dikarya</taxon>
        <taxon>Ascomycota</taxon>
        <taxon>Saccharomycotina</taxon>
        <taxon>Dipodascomycetes</taxon>
        <taxon>Dipodascales</taxon>
        <taxon>Dipodascaceae</taxon>
        <taxon>Geotrichum</taxon>
    </lineage>
</organism>
<proteinExistence type="predicted"/>
<name>A0A0J9XHG6_GEOCN</name>
<sequence length="276" mass="30659">MHWSWIIIAALTLYYYYWYSTTAKSRRKGKATRPVSEPEVAATRDTPPQAPQTPQHQPERVIGPEDFEDPGFDPELEQLNHNNNNAGAGPGAAGPSRSSEGGAVVGTKKARSLERKDQRRAYFEHLRMQAQYDREEQEEYERQYADLRAEEQAAQAAANRAAIAEREADLADARNREREAAEAARSVEAALVADAAADPRGVRRLETETERAAAARVVERGSSTSDNARQFLAGEDGDWLVRVSSGDVDRLAQEVQARGKVSFSELAQYLTELKRG</sequence>
<evidence type="ECO:0000256" key="1">
    <source>
        <dbReference type="SAM" id="Coils"/>
    </source>
</evidence>
<comment type="caution">
    <text evidence="4">The sequence shown here is derived from an EMBL/GenBank/DDBJ whole genome shotgun (WGS) entry which is preliminary data.</text>
</comment>
<gene>
    <name evidence="4" type="ORF">BN980_GECA18s00989g</name>
</gene>
<feature type="compositionally biased region" description="Acidic residues" evidence="2">
    <location>
        <begin position="65"/>
        <end position="76"/>
    </location>
</feature>
<feature type="region of interest" description="Disordered" evidence="2">
    <location>
        <begin position="27"/>
        <end position="113"/>
    </location>
</feature>
<reference evidence="4" key="1">
    <citation type="submission" date="2014-03" db="EMBL/GenBank/DDBJ databases">
        <authorList>
            <person name="Casaregola S."/>
        </authorList>
    </citation>
    <scope>NUCLEOTIDE SEQUENCE [LARGE SCALE GENOMIC DNA]</scope>
    <source>
        <strain evidence="4">CLIB 918</strain>
    </source>
</reference>
<accession>A0A0J9XHG6</accession>
<feature type="transmembrane region" description="Helical" evidence="3">
    <location>
        <begin position="6"/>
        <end position="23"/>
    </location>
</feature>